<evidence type="ECO:0000313" key="1">
    <source>
        <dbReference type="EMBL" id="TFW19956.1"/>
    </source>
</evidence>
<dbReference type="Proteomes" id="UP000298438">
    <property type="component" value="Unassembled WGS sequence"/>
</dbReference>
<sequence length="299" mass="32452">MEDHRIPKPFHAGELEAQRLAGGGPAGAPIRDRMPDQHRHFFPLLPFLCVGALDDLGWPVATLLSAPPGFATSPEADRLDVAALPPEDDPVARHLREGASIGMLGIELPTRRRNRVNGVVTRQSAQGFSMQVRQSFGNCPKYIRVRTLARVPRSQGPVQSFETEEGDQLPPAAVQMIAQCETLFVATASGPAAQPLARGVDISHRGGPAGFVRLAGRVLTVPDYPGNRFFNTLGNMLLEPRAALVLADFATGDMLHLQGVAEVNWRPDALPTDPLAQRAWTFRVVRGWLRPGAFPYAGE</sequence>
<proteinExistence type="predicted"/>
<dbReference type="PANTHER" id="PTHR42815">
    <property type="entry name" value="FAD-BINDING, PUTATIVE (AFU_ORTHOLOGUE AFUA_6G07600)-RELATED"/>
    <property type="match status" value="1"/>
</dbReference>
<gene>
    <name evidence="1" type="ORF">E4L96_10975</name>
</gene>
<organism evidence="1 2">
    <name type="scientific">Zemynaea arenosa</name>
    <dbReference type="NCBI Taxonomy" id="2561931"/>
    <lineage>
        <taxon>Bacteria</taxon>
        <taxon>Pseudomonadati</taxon>
        <taxon>Pseudomonadota</taxon>
        <taxon>Betaproteobacteria</taxon>
        <taxon>Burkholderiales</taxon>
        <taxon>Oxalobacteraceae</taxon>
        <taxon>Telluria group</taxon>
        <taxon>Zemynaea</taxon>
    </lineage>
</organism>
<dbReference type="Gene3D" id="2.30.110.10">
    <property type="entry name" value="Electron Transport, Fmn-binding Protein, Chain A"/>
    <property type="match status" value="1"/>
</dbReference>
<name>A0A4Y9SFF1_9BURK</name>
<dbReference type="SUPFAM" id="SSF50475">
    <property type="entry name" value="FMN-binding split barrel"/>
    <property type="match status" value="1"/>
</dbReference>
<dbReference type="OrthoDB" id="9796486at2"/>
<dbReference type="EMBL" id="SPVF01000139">
    <property type="protein sequence ID" value="TFW19956.1"/>
    <property type="molecule type" value="Genomic_DNA"/>
</dbReference>
<dbReference type="InterPro" id="IPR012349">
    <property type="entry name" value="Split_barrel_FMN-bd"/>
</dbReference>
<protein>
    <submittedName>
        <fullName evidence="1">Pyridoxamine 5'-phosphate oxidase</fullName>
    </submittedName>
</protein>
<reference evidence="1 2" key="1">
    <citation type="submission" date="2019-03" db="EMBL/GenBank/DDBJ databases">
        <title>Draft Genome Sequence of Massilia arenosa sp. nov., a Novel Massilia Species Isolated from a Sandy-loam Maize Soil.</title>
        <authorList>
            <person name="Raths R."/>
            <person name="Peta V."/>
            <person name="Bucking H."/>
        </authorList>
    </citation>
    <scope>NUCLEOTIDE SEQUENCE [LARGE SCALE GENOMIC DNA]</scope>
    <source>
        <strain evidence="1 2">MC02</strain>
    </source>
</reference>
<dbReference type="AlphaFoldDB" id="A0A4Y9SFF1"/>
<evidence type="ECO:0000313" key="2">
    <source>
        <dbReference type="Proteomes" id="UP000298438"/>
    </source>
</evidence>
<dbReference type="RefSeq" id="WP_135207261.1">
    <property type="nucleotide sequence ID" value="NZ_SPVF01000139.1"/>
</dbReference>
<dbReference type="PANTHER" id="PTHR42815:SF2">
    <property type="entry name" value="FAD-BINDING, PUTATIVE (AFU_ORTHOLOGUE AFUA_6G07600)-RELATED"/>
    <property type="match status" value="1"/>
</dbReference>
<accession>A0A4Y9SFF1</accession>
<keyword evidence="2" id="KW-1185">Reference proteome</keyword>
<comment type="caution">
    <text evidence="1">The sequence shown here is derived from an EMBL/GenBank/DDBJ whole genome shotgun (WGS) entry which is preliminary data.</text>
</comment>